<reference evidence="2 3" key="2">
    <citation type="submission" date="2024-07" db="EMBL/GenBank/DDBJ databases">
        <authorList>
            <person name="Akdeniz Z."/>
        </authorList>
    </citation>
    <scope>NUCLEOTIDE SEQUENCE [LARGE SCALE GENOMIC DNA]</scope>
</reference>
<proteinExistence type="predicted"/>
<organism evidence="1">
    <name type="scientific">Hexamita inflata</name>
    <dbReference type="NCBI Taxonomy" id="28002"/>
    <lineage>
        <taxon>Eukaryota</taxon>
        <taxon>Metamonada</taxon>
        <taxon>Diplomonadida</taxon>
        <taxon>Hexamitidae</taxon>
        <taxon>Hexamitinae</taxon>
        <taxon>Hexamita</taxon>
    </lineage>
</organism>
<protein>
    <submittedName>
        <fullName evidence="1">Uncharacterized protein</fullName>
    </submittedName>
</protein>
<sequence>MEKINEFQYMNVHRLLNELDIYLVIEDNYLYIVDKMNNVLEKYSANYPYYQGYIDPQYRDNLYSIHNSQMYQSVICAGVIYIQCFDSIFCIRQRQLWIVFKILNMNLSRATSFYGRLFVLNNILHVHNNNGELYAYKPESGLKLVMSIRAHFFSFLDKAFVWNLSEKYVGLLTDEYSVNVILRTSADSVSCANGFLILHDENCSVVNILNMVTLQHQVASNCDYSQDNIRYFMELGQIGLQLSSHFGLNQKQIENAYLNQNTNQRSDQVYMGTVNELLPINTLLKFGQNAFNYNLERNQTTLKKLSETIRTGKGKVNSELENIAKKINKIANSYLMIGTGEASQ</sequence>
<evidence type="ECO:0000313" key="3">
    <source>
        <dbReference type="Proteomes" id="UP001642409"/>
    </source>
</evidence>
<accession>A0AA86N7Z8</accession>
<dbReference type="AlphaFoldDB" id="A0AA86N7Z8"/>
<comment type="caution">
    <text evidence="1">The sequence shown here is derived from an EMBL/GenBank/DDBJ whole genome shotgun (WGS) entry which is preliminary data.</text>
</comment>
<evidence type="ECO:0000313" key="2">
    <source>
        <dbReference type="EMBL" id="CAL6052413.1"/>
    </source>
</evidence>
<reference evidence="1" key="1">
    <citation type="submission" date="2023-06" db="EMBL/GenBank/DDBJ databases">
        <authorList>
            <person name="Kurt Z."/>
        </authorList>
    </citation>
    <scope>NUCLEOTIDE SEQUENCE</scope>
</reference>
<dbReference type="Proteomes" id="UP001642409">
    <property type="component" value="Unassembled WGS sequence"/>
</dbReference>
<gene>
    <name evidence="1" type="ORF">HINF_LOCUS2195</name>
    <name evidence="2" type="ORF">HINF_LOCUS44837</name>
</gene>
<keyword evidence="3" id="KW-1185">Reference proteome</keyword>
<dbReference type="EMBL" id="CATOUU010000052">
    <property type="protein sequence ID" value="CAI9914550.1"/>
    <property type="molecule type" value="Genomic_DNA"/>
</dbReference>
<dbReference type="EMBL" id="CAXDID020000192">
    <property type="protein sequence ID" value="CAL6052413.1"/>
    <property type="molecule type" value="Genomic_DNA"/>
</dbReference>
<name>A0AA86N7Z8_9EUKA</name>
<evidence type="ECO:0000313" key="1">
    <source>
        <dbReference type="EMBL" id="CAI9914550.1"/>
    </source>
</evidence>